<gene>
    <name evidence="3" type="ORF">Q8A57_03010</name>
</gene>
<dbReference type="PANTHER" id="PTHR21666:SF285">
    <property type="entry name" value="M23 FAMILY METALLOPEPTIDASE"/>
    <property type="match status" value="1"/>
</dbReference>
<protein>
    <submittedName>
        <fullName evidence="3">M23 family metallopeptidase</fullName>
        <ecNumber evidence="3">3.4.-.-</ecNumber>
    </submittedName>
</protein>
<sequence>MFRIPLLLVFLSVLPPCANAIELSGDLIQGGMLVGQVNPGQQVELMGRPVRVDEAGRFVFGLGRDAPAEIQVVVKDGQATEAHRFPVKQRTYEEQRVNGVPQKTVTPPKEVLERIRKEAAMVAGARTADDARLDFLSGFRRPLEGPITGVYGSRRVYNGTPGRPHYGLDIAAPTGTDVFSPAPGVVKLVHQDMFYSGGTLIIDHGYGISSTFIHLSKVLVENGQRIESGDLIAKVGATGRATGPHLDWRINWFDVRLDPAVIMESFPNPKTRP</sequence>
<dbReference type="EC" id="3.4.-.-" evidence="3"/>
<dbReference type="CDD" id="cd12797">
    <property type="entry name" value="M23_peptidase"/>
    <property type="match status" value="1"/>
</dbReference>
<evidence type="ECO:0000256" key="1">
    <source>
        <dbReference type="SAM" id="SignalP"/>
    </source>
</evidence>
<evidence type="ECO:0000259" key="2">
    <source>
        <dbReference type="Pfam" id="PF01551"/>
    </source>
</evidence>
<accession>A0AAW8B483</accession>
<reference evidence="3" key="1">
    <citation type="journal article" date="2010" name="Int. J. Syst. Evol. Microbiol.">
        <title>Porticoccus litoralis gen. nov., sp. nov., a gammaproteobacterium isolated from the Yellow Sea.</title>
        <authorList>
            <person name="Oh H.M."/>
            <person name="Kim H."/>
            <person name="Kim K.M."/>
            <person name="Min G.S."/>
            <person name="Cho J.C."/>
        </authorList>
    </citation>
    <scope>NUCLEOTIDE SEQUENCE</scope>
    <source>
        <strain evidence="3">DSM 25064</strain>
    </source>
</reference>
<dbReference type="AlphaFoldDB" id="A0AAW8B483"/>
<dbReference type="InterPro" id="IPR050570">
    <property type="entry name" value="Cell_wall_metabolism_enzyme"/>
</dbReference>
<dbReference type="RefSeq" id="WP_305169441.1">
    <property type="nucleotide sequence ID" value="NZ_JAUUUU010000001.1"/>
</dbReference>
<dbReference type="FunFam" id="2.70.70.10:FF:000019">
    <property type="entry name" value="M23 family peptidase"/>
    <property type="match status" value="1"/>
</dbReference>
<organism evidence="3 4">
    <name type="scientific">Porticoccus litoralis</name>
    <dbReference type="NCBI Taxonomy" id="434086"/>
    <lineage>
        <taxon>Bacteria</taxon>
        <taxon>Pseudomonadati</taxon>
        <taxon>Pseudomonadota</taxon>
        <taxon>Gammaproteobacteria</taxon>
        <taxon>Cellvibrionales</taxon>
        <taxon>Porticoccaceae</taxon>
        <taxon>Porticoccus</taxon>
    </lineage>
</organism>
<reference evidence="3" key="2">
    <citation type="submission" date="2023-08" db="EMBL/GenBank/DDBJ databases">
        <authorList>
            <person name="Luo J."/>
        </authorList>
    </citation>
    <scope>NUCLEOTIDE SEQUENCE</scope>
    <source>
        <strain evidence="3">DSM 25064</strain>
    </source>
</reference>
<dbReference type="InterPro" id="IPR011055">
    <property type="entry name" value="Dup_hybrid_motif"/>
</dbReference>
<keyword evidence="1" id="KW-0732">Signal</keyword>
<dbReference type="Gene3D" id="2.70.70.10">
    <property type="entry name" value="Glucose Permease (Domain IIA)"/>
    <property type="match status" value="1"/>
</dbReference>
<feature type="signal peptide" evidence="1">
    <location>
        <begin position="1"/>
        <end position="20"/>
    </location>
</feature>
<evidence type="ECO:0000313" key="4">
    <source>
        <dbReference type="Proteomes" id="UP001178354"/>
    </source>
</evidence>
<name>A0AAW8B483_9GAMM</name>
<comment type="caution">
    <text evidence="3">The sequence shown here is derived from an EMBL/GenBank/DDBJ whole genome shotgun (WGS) entry which is preliminary data.</text>
</comment>
<keyword evidence="3" id="KW-0378">Hydrolase</keyword>
<dbReference type="PANTHER" id="PTHR21666">
    <property type="entry name" value="PEPTIDASE-RELATED"/>
    <property type="match status" value="1"/>
</dbReference>
<dbReference type="EMBL" id="JAUUUU010000001">
    <property type="protein sequence ID" value="MDP1519928.1"/>
    <property type="molecule type" value="Genomic_DNA"/>
</dbReference>
<evidence type="ECO:0000313" key="3">
    <source>
        <dbReference type="EMBL" id="MDP1519928.1"/>
    </source>
</evidence>
<proteinExistence type="predicted"/>
<feature type="domain" description="M23ase beta-sheet core" evidence="2">
    <location>
        <begin position="164"/>
        <end position="259"/>
    </location>
</feature>
<dbReference type="SUPFAM" id="SSF51261">
    <property type="entry name" value="Duplicated hybrid motif"/>
    <property type="match status" value="1"/>
</dbReference>
<dbReference type="InterPro" id="IPR016047">
    <property type="entry name" value="M23ase_b-sheet_dom"/>
</dbReference>
<keyword evidence="4" id="KW-1185">Reference proteome</keyword>
<dbReference type="Proteomes" id="UP001178354">
    <property type="component" value="Unassembled WGS sequence"/>
</dbReference>
<feature type="chain" id="PRO_5043319870" evidence="1">
    <location>
        <begin position="21"/>
        <end position="273"/>
    </location>
</feature>
<dbReference type="GO" id="GO:0004222">
    <property type="term" value="F:metalloendopeptidase activity"/>
    <property type="evidence" value="ECO:0007669"/>
    <property type="project" value="TreeGrafter"/>
</dbReference>
<dbReference type="Pfam" id="PF01551">
    <property type="entry name" value="Peptidase_M23"/>
    <property type="match status" value="1"/>
</dbReference>